<keyword evidence="4" id="KW-1185">Reference proteome</keyword>
<feature type="compositionally biased region" description="Gly residues" evidence="1">
    <location>
        <begin position="100"/>
        <end position="113"/>
    </location>
</feature>
<evidence type="ECO:0000313" key="3">
    <source>
        <dbReference type="EMBL" id="CAL1384658.1"/>
    </source>
</evidence>
<evidence type="ECO:0000256" key="2">
    <source>
        <dbReference type="SAM" id="SignalP"/>
    </source>
</evidence>
<sequence>MGRASATNLVVLFLLAVATNIAVAKMLDDSDVAVQSLPDSTSIPSNAASAAATAAKGLAAAGNDEAMAAPDGGGDLGGSYADETVPKSKGTSQLSRKLGGDGGYGYGNGNIGN</sequence>
<evidence type="ECO:0000256" key="1">
    <source>
        <dbReference type="SAM" id="MobiDB-lite"/>
    </source>
</evidence>
<dbReference type="AlphaFoldDB" id="A0AAV2EG51"/>
<accession>A0AAV2EG51</accession>
<feature type="chain" id="PRO_5043584423" evidence="2">
    <location>
        <begin position="25"/>
        <end position="113"/>
    </location>
</feature>
<dbReference type="Proteomes" id="UP001497516">
    <property type="component" value="Chromosome 4"/>
</dbReference>
<feature type="region of interest" description="Disordered" evidence="1">
    <location>
        <begin position="64"/>
        <end position="113"/>
    </location>
</feature>
<proteinExistence type="predicted"/>
<reference evidence="3 4" key="1">
    <citation type="submission" date="2024-04" db="EMBL/GenBank/DDBJ databases">
        <authorList>
            <person name="Fracassetti M."/>
        </authorList>
    </citation>
    <scope>NUCLEOTIDE SEQUENCE [LARGE SCALE GENOMIC DNA]</scope>
</reference>
<dbReference type="EMBL" id="OZ034817">
    <property type="protein sequence ID" value="CAL1384658.1"/>
    <property type="molecule type" value="Genomic_DNA"/>
</dbReference>
<name>A0AAV2EG51_9ROSI</name>
<keyword evidence="2" id="KW-0732">Signal</keyword>
<evidence type="ECO:0000313" key="4">
    <source>
        <dbReference type="Proteomes" id="UP001497516"/>
    </source>
</evidence>
<feature type="signal peptide" evidence="2">
    <location>
        <begin position="1"/>
        <end position="24"/>
    </location>
</feature>
<gene>
    <name evidence="3" type="ORF">LTRI10_LOCUS25845</name>
</gene>
<organism evidence="3 4">
    <name type="scientific">Linum trigynum</name>
    <dbReference type="NCBI Taxonomy" id="586398"/>
    <lineage>
        <taxon>Eukaryota</taxon>
        <taxon>Viridiplantae</taxon>
        <taxon>Streptophyta</taxon>
        <taxon>Embryophyta</taxon>
        <taxon>Tracheophyta</taxon>
        <taxon>Spermatophyta</taxon>
        <taxon>Magnoliopsida</taxon>
        <taxon>eudicotyledons</taxon>
        <taxon>Gunneridae</taxon>
        <taxon>Pentapetalae</taxon>
        <taxon>rosids</taxon>
        <taxon>fabids</taxon>
        <taxon>Malpighiales</taxon>
        <taxon>Linaceae</taxon>
        <taxon>Linum</taxon>
    </lineage>
</organism>
<protein>
    <submittedName>
        <fullName evidence="3">Uncharacterized protein</fullName>
    </submittedName>
</protein>